<comment type="similarity">
    <text evidence="1">Belongs to the LysR transcriptional regulatory family.</text>
</comment>
<dbReference type="InterPro" id="IPR050950">
    <property type="entry name" value="HTH-type_LysR_regulators"/>
</dbReference>
<dbReference type="Gene3D" id="3.40.190.290">
    <property type="match status" value="1"/>
</dbReference>
<dbReference type="Pfam" id="PF03466">
    <property type="entry name" value="LysR_substrate"/>
    <property type="match status" value="1"/>
</dbReference>
<dbReference type="InterPro" id="IPR000847">
    <property type="entry name" value="LysR_HTH_N"/>
</dbReference>
<dbReference type="GO" id="GO:0005829">
    <property type="term" value="C:cytosol"/>
    <property type="evidence" value="ECO:0007669"/>
    <property type="project" value="TreeGrafter"/>
</dbReference>
<evidence type="ECO:0000313" key="6">
    <source>
        <dbReference type="EMBL" id="RRR51187.1"/>
    </source>
</evidence>
<reference evidence="6 7" key="1">
    <citation type="submission" date="2018-11" db="EMBL/GenBank/DDBJ databases">
        <authorList>
            <person name="Stevens M.J."/>
            <person name="Cernela N."/>
            <person name="Spoerry Serrano N."/>
            <person name="Schmitt S."/>
            <person name="Schrenzel J."/>
            <person name="Stephan R."/>
        </authorList>
    </citation>
    <scope>NUCLEOTIDE SEQUENCE [LARGE SCALE GENOMIC DNA]</scope>
    <source>
        <strain evidence="6 7">PP422</strain>
    </source>
</reference>
<comment type="caution">
    <text evidence="6">The sequence shown here is derived from an EMBL/GenBank/DDBJ whole genome shotgun (WGS) entry which is preliminary data.</text>
</comment>
<dbReference type="PROSITE" id="PS50931">
    <property type="entry name" value="HTH_LYSR"/>
    <property type="match status" value="1"/>
</dbReference>
<gene>
    <name evidence="6" type="ORF">EI998_09095</name>
</gene>
<dbReference type="PANTHER" id="PTHR30419">
    <property type="entry name" value="HTH-TYPE TRANSCRIPTIONAL REGULATOR YBHD"/>
    <property type="match status" value="1"/>
</dbReference>
<dbReference type="InterPro" id="IPR005119">
    <property type="entry name" value="LysR_subst-bd"/>
</dbReference>
<dbReference type="Gene3D" id="1.10.10.10">
    <property type="entry name" value="Winged helix-like DNA-binding domain superfamily/Winged helix DNA-binding domain"/>
    <property type="match status" value="1"/>
</dbReference>
<reference evidence="6 7" key="2">
    <citation type="submission" date="2018-12" db="EMBL/GenBank/DDBJ databases">
        <title>Whole-genome sequences of fifteen clinical Streptococcus suis strains isolated from pigs between 2006 and 2018.</title>
        <authorList>
            <person name="Stevens M.J.A."/>
            <person name="Cernela N."/>
            <person name="Spoerry Serrano N."/>
            <person name="Schmitt S."/>
            <person name="Schrenzel J."/>
            <person name="Stephan R."/>
        </authorList>
    </citation>
    <scope>NUCLEOTIDE SEQUENCE [LARGE SCALE GENOMIC DNA]</scope>
    <source>
        <strain evidence="6 7">PP422</strain>
    </source>
</reference>
<dbReference type="GO" id="GO:0003677">
    <property type="term" value="F:DNA binding"/>
    <property type="evidence" value="ECO:0007669"/>
    <property type="project" value="UniProtKB-KW"/>
</dbReference>
<keyword evidence="4" id="KW-0804">Transcription</keyword>
<dbReference type="GO" id="GO:0003700">
    <property type="term" value="F:DNA-binding transcription factor activity"/>
    <property type="evidence" value="ECO:0007669"/>
    <property type="project" value="InterPro"/>
</dbReference>
<dbReference type="AlphaFoldDB" id="A0A426TAY4"/>
<dbReference type="InterPro" id="IPR036388">
    <property type="entry name" value="WH-like_DNA-bd_sf"/>
</dbReference>
<organism evidence="6 7">
    <name type="scientific">Streptococcus suis</name>
    <dbReference type="NCBI Taxonomy" id="1307"/>
    <lineage>
        <taxon>Bacteria</taxon>
        <taxon>Bacillati</taxon>
        <taxon>Bacillota</taxon>
        <taxon>Bacilli</taxon>
        <taxon>Lactobacillales</taxon>
        <taxon>Streptococcaceae</taxon>
        <taxon>Streptococcus</taxon>
    </lineage>
</organism>
<evidence type="ECO:0000256" key="4">
    <source>
        <dbReference type="ARBA" id="ARBA00023163"/>
    </source>
</evidence>
<name>A0A426TAY4_STRSU</name>
<dbReference type="PRINTS" id="PR00039">
    <property type="entry name" value="HTHLYSR"/>
</dbReference>
<keyword evidence="3" id="KW-0238">DNA-binding</keyword>
<feature type="domain" description="HTH lysR-type" evidence="5">
    <location>
        <begin position="9"/>
        <end position="59"/>
    </location>
</feature>
<dbReference type="CDD" id="cd05466">
    <property type="entry name" value="PBP2_LTTR_substrate"/>
    <property type="match status" value="1"/>
</dbReference>
<sequence length="312" mass="35542">MSSISKKSIIEAIISLGSITAAAESLYVTQPYISRILKEIEEELGAKLFERRYREMKLTQAGEIYLAFLEKVDVLHSVMLDQLSSIAKEKKGLLRIGINPMLSPIFLPAIYPIVTNTMDKVEFKFVENTSKVLLNMLNEGDLDLLFGIGNEDSNFETIHVFDSSMCLIASESSSLFQPTRQRELLKNSLDMKQLHNLPVILLNEHYVFRKIIDTAYFQENISINCIHETSNTYTAIGMVKKGIGNMFLPKVVTIPSNFNKCSIYEIAEPSFTIEFVFYRNPTIQSPSYLDEFIEQAGRTLHEHYTQPVMVSR</sequence>
<dbReference type="PANTHER" id="PTHR30419:SF28">
    <property type="entry name" value="HTH-TYPE TRANSCRIPTIONAL REGULATOR BSDA"/>
    <property type="match status" value="1"/>
</dbReference>
<evidence type="ECO:0000256" key="1">
    <source>
        <dbReference type="ARBA" id="ARBA00009437"/>
    </source>
</evidence>
<evidence type="ECO:0000256" key="2">
    <source>
        <dbReference type="ARBA" id="ARBA00023015"/>
    </source>
</evidence>
<dbReference type="SUPFAM" id="SSF53850">
    <property type="entry name" value="Periplasmic binding protein-like II"/>
    <property type="match status" value="1"/>
</dbReference>
<keyword evidence="2" id="KW-0805">Transcription regulation</keyword>
<evidence type="ECO:0000256" key="3">
    <source>
        <dbReference type="ARBA" id="ARBA00023125"/>
    </source>
</evidence>
<dbReference type="Proteomes" id="UP000274117">
    <property type="component" value="Unassembled WGS sequence"/>
</dbReference>
<proteinExistence type="inferred from homology"/>
<protein>
    <submittedName>
        <fullName evidence="6">LysR family transcriptional regulator</fullName>
    </submittedName>
</protein>
<evidence type="ECO:0000313" key="7">
    <source>
        <dbReference type="Proteomes" id="UP000274117"/>
    </source>
</evidence>
<dbReference type="SUPFAM" id="SSF46785">
    <property type="entry name" value="Winged helix' DNA-binding domain"/>
    <property type="match status" value="1"/>
</dbReference>
<dbReference type="InterPro" id="IPR036390">
    <property type="entry name" value="WH_DNA-bd_sf"/>
</dbReference>
<evidence type="ECO:0000259" key="5">
    <source>
        <dbReference type="PROSITE" id="PS50931"/>
    </source>
</evidence>
<dbReference type="Pfam" id="PF00126">
    <property type="entry name" value="HTH_1"/>
    <property type="match status" value="1"/>
</dbReference>
<accession>A0A426TAY4</accession>
<dbReference type="EMBL" id="RSDO01000019">
    <property type="protein sequence ID" value="RRR51187.1"/>
    <property type="molecule type" value="Genomic_DNA"/>
</dbReference>